<comment type="caution">
    <text evidence="3">The sequence shown here is derived from an EMBL/GenBank/DDBJ whole genome shotgun (WGS) entry which is preliminary data.</text>
</comment>
<sequence length="193" mass="22628">MDGADAPYQKFVIKSFKHDGSLHRVWLENWRVPEEKLKPRHAGRSVWVMLNDHTTIVEADGKEWVSRVPAVSFFLPELWFNVVALMEEKGIRYYCNLASPPYRYGNVLTYIDYDLDVVVLPDGSVHELDRDDFTRHKEEYRYGDAVESHVENGLRTLLTTIENKAFPFGDSEVYEYYEQWKQLMNTKGEETGQ</sequence>
<accession>A0A3D9IMW8</accession>
<feature type="domain" description="DUF402" evidence="2">
    <location>
        <begin position="44"/>
        <end position="165"/>
    </location>
</feature>
<dbReference type="InterPro" id="IPR035930">
    <property type="entry name" value="FomD-like_sf"/>
</dbReference>
<dbReference type="SUPFAM" id="SSF159234">
    <property type="entry name" value="FomD-like"/>
    <property type="match status" value="1"/>
</dbReference>
<evidence type="ECO:0000313" key="4">
    <source>
        <dbReference type="Proteomes" id="UP000256869"/>
    </source>
</evidence>
<dbReference type="RefSeq" id="WP_115992415.1">
    <property type="nucleotide sequence ID" value="NZ_QRDY01000004.1"/>
</dbReference>
<proteinExistence type="predicted"/>
<organism evidence="3 4">
    <name type="scientific">Cohnella lupini</name>
    <dbReference type="NCBI Taxonomy" id="1294267"/>
    <lineage>
        <taxon>Bacteria</taxon>
        <taxon>Bacillati</taxon>
        <taxon>Bacillota</taxon>
        <taxon>Bacilli</taxon>
        <taxon>Bacillales</taxon>
        <taxon>Paenibacillaceae</taxon>
        <taxon>Cohnella</taxon>
    </lineage>
</organism>
<gene>
    <name evidence="3" type="ORF">DFP95_104118</name>
</gene>
<dbReference type="GO" id="GO:0016787">
    <property type="term" value="F:hydrolase activity"/>
    <property type="evidence" value="ECO:0007669"/>
    <property type="project" value="UniProtKB-KW"/>
</dbReference>
<keyword evidence="1" id="KW-0378">Hydrolase</keyword>
<dbReference type="Pfam" id="PF04167">
    <property type="entry name" value="DUF402"/>
    <property type="match status" value="1"/>
</dbReference>
<reference evidence="3 4" key="1">
    <citation type="submission" date="2018-07" db="EMBL/GenBank/DDBJ databases">
        <title>Genomic Encyclopedia of Type Strains, Phase III (KMG-III): the genomes of soil and plant-associated and newly described type strains.</title>
        <authorList>
            <person name="Whitman W."/>
        </authorList>
    </citation>
    <scope>NUCLEOTIDE SEQUENCE [LARGE SCALE GENOMIC DNA]</scope>
    <source>
        <strain evidence="3 4">CECT 8236</strain>
    </source>
</reference>
<dbReference type="AlphaFoldDB" id="A0A3D9IMW8"/>
<dbReference type="Proteomes" id="UP000256869">
    <property type="component" value="Unassembled WGS sequence"/>
</dbReference>
<dbReference type="OrthoDB" id="1645325at2"/>
<keyword evidence="4" id="KW-1185">Reference proteome</keyword>
<dbReference type="PANTHER" id="PTHR39159:SF1">
    <property type="entry name" value="UPF0374 PROTEIN YGAC"/>
    <property type="match status" value="1"/>
</dbReference>
<dbReference type="EMBL" id="QRDY01000004">
    <property type="protein sequence ID" value="RED63124.1"/>
    <property type="molecule type" value="Genomic_DNA"/>
</dbReference>
<evidence type="ECO:0000259" key="2">
    <source>
        <dbReference type="Pfam" id="PF04167"/>
    </source>
</evidence>
<dbReference type="InterPro" id="IPR007295">
    <property type="entry name" value="DUF402"/>
</dbReference>
<name>A0A3D9IMW8_9BACL</name>
<evidence type="ECO:0000256" key="1">
    <source>
        <dbReference type="ARBA" id="ARBA00022801"/>
    </source>
</evidence>
<dbReference type="Gene3D" id="2.40.380.10">
    <property type="entry name" value="FomD-like"/>
    <property type="match status" value="1"/>
</dbReference>
<protein>
    <recommendedName>
        <fullName evidence="2">DUF402 domain-containing protein</fullName>
    </recommendedName>
</protein>
<dbReference type="PANTHER" id="PTHR39159">
    <property type="match status" value="1"/>
</dbReference>
<evidence type="ECO:0000313" key="3">
    <source>
        <dbReference type="EMBL" id="RED63124.1"/>
    </source>
</evidence>
<dbReference type="InterPro" id="IPR050212">
    <property type="entry name" value="Ntdp-like"/>
</dbReference>